<proteinExistence type="inferred from homology"/>
<feature type="compositionally biased region" description="Polar residues" evidence="8">
    <location>
        <begin position="606"/>
        <end position="615"/>
    </location>
</feature>
<keyword evidence="2 7" id="KW-0813">Transport</keyword>
<evidence type="ECO:0000256" key="9">
    <source>
        <dbReference type="SAM" id="SignalP"/>
    </source>
</evidence>
<evidence type="ECO:0000256" key="8">
    <source>
        <dbReference type="SAM" id="MobiDB-lite"/>
    </source>
</evidence>
<dbReference type="RefSeq" id="WP_348944369.1">
    <property type="nucleotide sequence ID" value="NZ_CP157355.1"/>
</dbReference>
<dbReference type="Pfam" id="PF03958">
    <property type="entry name" value="Secretin_N"/>
    <property type="match status" value="1"/>
</dbReference>
<dbReference type="InterPro" id="IPR050810">
    <property type="entry name" value="Bact_Secretion_Sys_Channel"/>
</dbReference>
<dbReference type="AlphaFoldDB" id="A0AAU7F8R6"/>
<comment type="subcellular location">
    <subcellularLocation>
        <location evidence="7">Cell outer membrane</location>
    </subcellularLocation>
    <subcellularLocation>
        <location evidence="1">Membrane</location>
    </subcellularLocation>
</comment>
<dbReference type="PROSITE" id="PS51257">
    <property type="entry name" value="PROKAR_LIPOPROTEIN"/>
    <property type="match status" value="1"/>
</dbReference>
<organism evidence="11">
    <name type="scientific">Chitinibacter mangrovi</name>
    <dbReference type="NCBI Taxonomy" id="3153927"/>
    <lineage>
        <taxon>Bacteria</taxon>
        <taxon>Pseudomonadati</taxon>
        <taxon>Pseudomonadota</taxon>
        <taxon>Betaproteobacteria</taxon>
        <taxon>Neisseriales</taxon>
        <taxon>Chitinibacteraceae</taxon>
        <taxon>Chitinibacter</taxon>
    </lineage>
</organism>
<evidence type="ECO:0000256" key="4">
    <source>
        <dbReference type="ARBA" id="ARBA00023136"/>
    </source>
</evidence>
<dbReference type="Pfam" id="PF00263">
    <property type="entry name" value="Secretin"/>
    <property type="match status" value="1"/>
</dbReference>
<dbReference type="GO" id="GO:0009279">
    <property type="term" value="C:cell outer membrane"/>
    <property type="evidence" value="ECO:0007669"/>
    <property type="project" value="UniProtKB-SubCell"/>
</dbReference>
<feature type="chain" id="PRO_5043672136" evidence="9">
    <location>
        <begin position="20"/>
        <end position="662"/>
    </location>
</feature>
<dbReference type="InterPro" id="IPR011662">
    <property type="entry name" value="Secretin/TonB_short_N"/>
</dbReference>
<evidence type="ECO:0000256" key="1">
    <source>
        <dbReference type="ARBA" id="ARBA00004370"/>
    </source>
</evidence>
<evidence type="ECO:0000256" key="7">
    <source>
        <dbReference type="RuleBase" id="RU004004"/>
    </source>
</evidence>
<evidence type="ECO:0000259" key="10">
    <source>
        <dbReference type="SMART" id="SM00965"/>
    </source>
</evidence>
<dbReference type="SMART" id="SM00965">
    <property type="entry name" value="STN"/>
    <property type="match status" value="1"/>
</dbReference>
<name>A0AAU7F8R6_9NEIS</name>
<reference evidence="11" key="1">
    <citation type="submission" date="2024-05" db="EMBL/GenBank/DDBJ databases">
        <authorList>
            <person name="Yang L."/>
            <person name="Pan L."/>
        </authorList>
    </citation>
    <scope>NUCLEOTIDE SEQUENCE</scope>
    <source>
        <strain evidence="11">FCG-7</strain>
    </source>
</reference>
<evidence type="ECO:0000256" key="2">
    <source>
        <dbReference type="ARBA" id="ARBA00022448"/>
    </source>
</evidence>
<evidence type="ECO:0000256" key="5">
    <source>
        <dbReference type="ARBA" id="ARBA00023237"/>
    </source>
</evidence>
<dbReference type="EMBL" id="CP157355">
    <property type="protein sequence ID" value="XBL99999.1"/>
    <property type="molecule type" value="Genomic_DNA"/>
</dbReference>
<comment type="similarity">
    <text evidence="6">Belongs to the bacterial secretin family.</text>
</comment>
<feature type="compositionally biased region" description="Pro residues" evidence="8">
    <location>
        <begin position="624"/>
        <end position="641"/>
    </location>
</feature>
<accession>A0AAU7F8R6</accession>
<protein>
    <submittedName>
        <fullName evidence="11">Secretin N-terminal domain-containing protein</fullName>
    </submittedName>
</protein>
<feature type="region of interest" description="Disordered" evidence="8">
    <location>
        <begin position="590"/>
        <end position="662"/>
    </location>
</feature>
<dbReference type="PRINTS" id="PR01032">
    <property type="entry name" value="PHAGEIV"/>
</dbReference>
<evidence type="ECO:0000313" key="11">
    <source>
        <dbReference type="EMBL" id="XBL99999.1"/>
    </source>
</evidence>
<dbReference type="PANTHER" id="PTHR30332:SF17">
    <property type="entry name" value="TYPE IV PILIATION SYSTEM PROTEIN DR_0774-RELATED"/>
    <property type="match status" value="1"/>
</dbReference>
<feature type="signal peptide" evidence="9">
    <location>
        <begin position="1"/>
        <end position="19"/>
    </location>
</feature>
<dbReference type="KEGG" id="cmav:ABHF33_13115"/>
<keyword evidence="5" id="KW-0998">Cell outer membrane</keyword>
<evidence type="ECO:0000256" key="6">
    <source>
        <dbReference type="RuleBase" id="RU004003"/>
    </source>
</evidence>
<sequence>MKRALMTSIISLAFLGGCAADMARYEAENQLDAGNPEAALKTLKAQLASSPNDLKLRGAYQNNVYKFVLNLLAQGDQARQQGNTALAMSSYQQVLQWDSSNIRAQEGIRYIEIGIRHDSILRYARENKDSKPDEVLGIVSQVLLDNPRNVQAQTIKNEIENRKSREVSLRPALAQALKSPISLQFRDQSMMSVFDIISRIGKVNFIFDKDIPPNLKTTIYARDTTVEDVINLILATNQLDKKILNDNTILIYPRRPDKDRDYKDMVMRTFYLSNADPKQVLAMIKQMVKTRDVYIDERLSMLVMRDTPDAIAVAERLIAAQDLPQSEVLMEVEILEVSNNDVLDLGILYPGSVSGTVYGNTIGSTPVTVTNTDGSKTTTTPTKVAGQITLDQISNINKSDILVNLGSPTVTANLLQSKGNTNVLANPKIRVKNRDKAKFLIGDRVPVVTTTTSNGVSSESVNYQDVGLTLNVEPILTVDNEISVKVNLEVSNIVKSITSKSGLIAYQIGTRRAETNMTARDGETQVLAGLLSRNETDTGQGLPFLSSLPVLDRIFGTKKTENNKSEIIMLITPRVVRTLPLPSSHITSFDSGTEGMISTDPLRLRPSSTFNINNQGGQGGTYIPPAPAPAPEVQPVAPQPQAPTDGNSSQPTQPFTRGSRGR</sequence>
<dbReference type="PRINTS" id="PR00811">
    <property type="entry name" value="BCTERIALGSPD"/>
</dbReference>
<dbReference type="InterPro" id="IPR004846">
    <property type="entry name" value="T2SS/T3SS_dom"/>
</dbReference>
<feature type="domain" description="Secretin/TonB short N-terminal" evidence="10">
    <location>
        <begin position="203"/>
        <end position="254"/>
    </location>
</feature>
<keyword evidence="4" id="KW-0472">Membrane</keyword>
<evidence type="ECO:0000256" key="3">
    <source>
        <dbReference type="ARBA" id="ARBA00022729"/>
    </source>
</evidence>
<keyword evidence="3 9" id="KW-0732">Signal</keyword>
<dbReference type="InterPro" id="IPR005644">
    <property type="entry name" value="NolW-like"/>
</dbReference>
<dbReference type="Pfam" id="PF07660">
    <property type="entry name" value="STN"/>
    <property type="match status" value="1"/>
</dbReference>
<dbReference type="Gene3D" id="3.30.1370.120">
    <property type="match status" value="1"/>
</dbReference>
<dbReference type="PANTHER" id="PTHR30332">
    <property type="entry name" value="PROBABLE GENERAL SECRETION PATHWAY PROTEIN D"/>
    <property type="match status" value="1"/>
</dbReference>
<feature type="compositionally biased region" description="Polar residues" evidence="8">
    <location>
        <begin position="644"/>
        <end position="656"/>
    </location>
</feature>
<dbReference type="GO" id="GO:0015627">
    <property type="term" value="C:type II protein secretion system complex"/>
    <property type="evidence" value="ECO:0007669"/>
    <property type="project" value="TreeGrafter"/>
</dbReference>
<dbReference type="InterPro" id="IPR038591">
    <property type="entry name" value="NolW-like_sf"/>
</dbReference>
<dbReference type="InterPro" id="IPR001775">
    <property type="entry name" value="GspD/PilQ"/>
</dbReference>
<gene>
    <name evidence="11" type="ORF">ABHF33_13115</name>
</gene>
<dbReference type="GO" id="GO:0009306">
    <property type="term" value="P:protein secretion"/>
    <property type="evidence" value="ECO:0007669"/>
    <property type="project" value="InterPro"/>
</dbReference>